<evidence type="ECO:0000313" key="4">
    <source>
        <dbReference type="Proteomes" id="UP000196475"/>
    </source>
</evidence>
<dbReference type="PROSITE" id="PS51257">
    <property type="entry name" value="PROKAR_LIPOPROTEIN"/>
    <property type="match status" value="1"/>
</dbReference>
<name>A0A1Y3PBG4_9BACI</name>
<gene>
    <name evidence="3" type="ORF">BAA01_05990</name>
</gene>
<dbReference type="NCBIfam" id="NF037995">
    <property type="entry name" value="TRAP_S1"/>
    <property type="match status" value="1"/>
</dbReference>
<dbReference type="PANTHER" id="PTHR33376">
    <property type="match status" value="1"/>
</dbReference>
<sequence>MNVKRKRFLFFGISLLVMAALVLAGCGGAKPSSSENDNNNGENKSAGGSSEVIEMNVGNWQPSTHHYVYNVLEPWKKYVEEKTNGRIKVNLYHGGTLGAAKSAWEDVKGGVYDVGLVVTTYYYDSELFPYTIGNLPFAFPDSVTAAKVVSKIGEKYAKDAFKDVVLMGVTSTDPYDLFSTKPVRKVEDLKNAKLRVQGKSDSEMIKSFGATPVSISVNETYEALQKGTIDMTFYTPIGAVGTKYYEVAPYVTKMGVSVTPLIAVMNKGFYDKLPDDLKKMFDEDFNKKLIDLYNESYTKELEKSYQELEKHVQGKGEIITLTPEELKEFKKHAKVQWDKWAEDANKKGYNGQEMIDEFKKLIQEEGLELPF</sequence>
<dbReference type="AlphaFoldDB" id="A0A1Y3PBG4"/>
<dbReference type="InterPro" id="IPR038404">
    <property type="entry name" value="TRAP_DctP_sf"/>
</dbReference>
<dbReference type="InterPro" id="IPR018389">
    <property type="entry name" value="DctP_fam"/>
</dbReference>
<keyword evidence="1 2" id="KW-0732">Signal</keyword>
<dbReference type="EMBL" id="LZRT01000121">
    <property type="protein sequence ID" value="OUM84683.1"/>
    <property type="molecule type" value="Genomic_DNA"/>
</dbReference>
<evidence type="ECO:0000256" key="2">
    <source>
        <dbReference type="SAM" id="SignalP"/>
    </source>
</evidence>
<proteinExistence type="predicted"/>
<feature type="chain" id="PRO_5038654916" description="C4-dicarboxylate ABC transporter substrate-binding protein" evidence="2">
    <location>
        <begin position="25"/>
        <end position="371"/>
    </location>
</feature>
<evidence type="ECO:0000256" key="1">
    <source>
        <dbReference type="ARBA" id="ARBA00022729"/>
    </source>
</evidence>
<evidence type="ECO:0000313" key="3">
    <source>
        <dbReference type="EMBL" id="OUM84683.1"/>
    </source>
</evidence>
<protein>
    <recommendedName>
        <fullName evidence="5">C4-dicarboxylate ABC transporter substrate-binding protein</fullName>
    </recommendedName>
</protein>
<dbReference type="Gene3D" id="3.40.190.170">
    <property type="entry name" value="Bacterial extracellular solute-binding protein, family 7"/>
    <property type="match status" value="1"/>
</dbReference>
<organism evidence="3 4">
    <name type="scientific">Bacillus thermozeamaize</name>
    <dbReference type="NCBI Taxonomy" id="230954"/>
    <lineage>
        <taxon>Bacteria</taxon>
        <taxon>Bacillati</taxon>
        <taxon>Bacillota</taxon>
        <taxon>Bacilli</taxon>
        <taxon>Bacillales</taxon>
        <taxon>Bacillaceae</taxon>
        <taxon>Bacillus</taxon>
    </lineage>
</organism>
<reference evidence="4" key="1">
    <citation type="submission" date="2016-06" db="EMBL/GenBank/DDBJ databases">
        <authorList>
            <person name="Nascimento L."/>
            <person name="Pereira R.V."/>
            <person name="Martins L.F."/>
            <person name="Quaggio R.B."/>
            <person name="Silva A.M."/>
            <person name="Setubal J.C."/>
        </authorList>
    </citation>
    <scope>NUCLEOTIDE SEQUENCE [LARGE SCALE GENOMIC DNA]</scope>
</reference>
<comment type="caution">
    <text evidence="3">The sequence shown here is derived from an EMBL/GenBank/DDBJ whole genome shotgun (WGS) entry which is preliminary data.</text>
</comment>
<dbReference type="Proteomes" id="UP000196475">
    <property type="component" value="Unassembled WGS sequence"/>
</dbReference>
<dbReference type="CDD" id="cd13665">
    <property type="entry name" value="PBP2_TRAP_Dctp3_4"/>
    <property type="match status" value="1"/>
</dbReference>
<dbReference type="Pfam" id="PF03480">
    <property type="entry name" value="DctP"/>
    <property type="match status" value="1"/>
</dbReference>
<evidence type="ECO:0008006" key="5">
    <source>
        <dbReference type="Google" id="ProtNLM"/>
    </source>
</evidence>
<feature type="signal peptide" evidence="2">
    <location>
        <begin position="1"/>
        <end position="24"/>
    </location>
</feature>
<dbReference type="GO" id="GO:0055085">
    <property type="term" value="P:transmembrane transport"/>
    <property type="evidence" value="ECO:0007669"/>
    <property type="project" value="InterPro"/>
</dbReference>
<dbReference type="PANTHER" id="PTHR33376:SF15">
    <property type="entry name" value="BLL6794 PROTEIN"/>
    <property type="match status" value="1"/>
</dbReference>
<accession>A0A1Y3PBG4</accession>